<organism evidence="1 2">
    <name type="scientific">Tribolium castaneum</name>
    <name type="common">Red flour beetle</name>
    <dbReference type="NCBI Taxonomy" id="7070"/>
    <lineage>
        <taxon>Eukaryota</taxon>
        <taxon>Metazoa</taxon>
        <taxon>Ecdysozoa</taxon>
        <taxon>Arthropoda</taxon>
        <taxon>Hexapoda</taxon>
        <taxon>Insecta</taxon>
        <taxon>Pterygota</taxon>
        <taxon>Neoptera</taxon>
        <taxon>Endopterygota</taxon>
        <taxon>Coleoptera</taxon>
        <taxon>Polyphaga</taxon>
        <taxon>Cucujiformia</taxon>
        <taxon>Tenebrionidae</taxon>
        <taxon>Tenebrionidae incertae sedis</taxon>
        <taxon>Tribolium</taxon>
    </lineage>
</organism>
<dbReference type="EMBL" id="KQ971307">
    <property type="protein sequence ID" value="EFA11289.2"/>
    <property type="molecule type" value="Genomic_DNA"/>
</dbReference>
<evidence type="ECO:0000313" key="1">
    <source>
        <dbReference type="EMBL" id="EFA11289.2"/>
    </source>
</evidence>
<accession>D6W7H0</accession>
<dbReference type="HOGENOM" id="CLU_2349452_0_0_1"/>
<keyword evidence="2" id="KW-1185">Reference proteome</keyword>
<sequence>MGLLFSKYFVSESRIIRNRLMVLLKEEGAYKLLSLAVANSKIYQVCKKDHDLREACAVAAFHRFYNEKFIREDVYNRTADFMVLLDDFVQFQLAIDEQKQQRKARCSFRRCYKFKKD</sequence>
<reference evidence="1 2" key="1">
    <citation type="journal article" date="2008" name="Nature">
        <title>The genome of the model beetle and pest Tribolium castaneum.</title>
        <authorList>
            <consortium name="Tribolium Genome Sequencing Consortium"/>
            <person name="Richards S."/>
            <person name="Gibbs R.A."/>
            <person name="Weinstock G.M."/>
            <person name="Brown S.J."/>
            <person name="Denell R."/>
            <person name="Beeman R.W."/>
            <person name="Gibbs R."/>
            <person name="Beeman R.W."/>
            <person name="Brown S.J."/>
            <person name="Bucher G."/>
            <person name="Friedrich M."/>
            <person name="Grimmelikhuijzen C.J."/>
            <person name="Klingler M."/>
            <person name="Lorenzen M."/>
            <person name="Richards S."/>
            <person name="Roth S."/>
            <person name="Schroder R."/>
            <person name="Tautz D."/>
            <person name="Zdobnov E.M."/>
            <person name="Muzny D."/>
            <person name="Gibbs R.A."/>
            <person name="Weinstock G.M."/>
            <person name="Attaway T."/>
            <person name="Bell S."/>
            <person name="Buhay C.J."/>
            <person name="Chandrabose M.N."/>
            <person name="Chavez D."/>
            <person name="Clerk-Blankenburg K.P."/>
            <person name="Cree A."/>
            <person name="Dao M."/>
            <person name="Davis C."/>
            <person name="Chacko J."/>
            <person name="Dinh H."/>
            <person name="Dugan-Rocha S."/>
            <person name="Fowler G."/>
            <person name="Garner T.T."/>
            <person name="Garnes J."/>
            <person name="Gnirke A."/>
            <person name="Hawes A."/>
            <person name="Hernandez J."/>
            <person name="Hines S."/>
            <person name="Holder M."/>
            <person name="Hume J."/>
            <person name="Jhangiani S.N."/>
            <person name="Joshi V."/>
            <person name="Khan Z.M."/>
            <person name="Jackson L."/>
            <person name="Kovar C."/>
            <person name="Kowis A."/>
            <person name="Lee S."/>
            <person name="Lewis L.R."/>
            <person name="Margolis J."/>
            <person name="Morgan M."/>
            <person name="Nazareth L.V."/>
            <person name="Nguyen N."/>
            <person name="Okwuonu G."/>
            <person name="Parker D."/>
            <person name="Richards S."/>
            <person name="Ruiz S.J."/>
            <person name="Santibanez J."/>
            <person name="Savard J."/>
            <person name="Scherer S.E."/>
            <person name="Schneider B."/>
            <person name="Sodergren E."/>
            <person name="Tautz D."/>
            <person name="Vattahil S."/>
            <person name="Villasana D."/>
            <person name="White C.S."/>
            <person name="Wright R."/>
            <person name="Park Y."/>
            <person name="Beeman R.W."/>
            <person name="Lord J."/>
            <person name="Oppert B."/>
            <person name="Lorenzen M."/>
            <person name="Brown S."/>
            <person name="Wang L."/>
            <person name="Savard J."/>
            <person name="Tautz D."/>
            <person name="Richards S."/>
            <person name="Weinstock G."/>
            <person name="Gibbs R.A."/>
            <person name="Liu Y."/>
            <person name="Worley K."/>
            <person name="Weinstock G."/>
            <person name="Elsik C.G."/>
            <person name="Reese J.T."/>
            <person name="Elhaik E."/>
            <person name="Landan G."/>
            <person name="Graur D."/>
            <person name="Arensburger P."/>
            <person name="Atkinson P."/>
            <person name="Beeman R.W."/>
            <person name="Beidler J."/>
            <person name="Brown S.J."/>
            <person name="Demuth J.P."/>
            <person name="Drury D.W."/>
            <person name="Du Y.Z."/>
            <person name="Fujiwara H."/>
            <person name="Lorenzen M."/>
            <person name="Maselli V."/>
            <person name="Osanai M."/>
            <person name="Park Y."/>
            <person name="Robertson H.M."/>
            <person name="Tu Z."/>
            <person name="Wang J.J."/>
            <person name="Wang S."/>
            <person name="Richards S."/>
            <person name="Song H."/>
            <person name="Zhang L."/>
            <person name="Sodergren E."/>
            <person name="Werner D."/>
            <person name="Stanke M."/>
            <person name="Morgenstern B."/>
            <person name="Solovyev V."/>
            <person name="Kosarev P."/>
            <person name="Brown G."/>
            <person name="Chen H.C."/>
            <person name="Ermolaeva O."/>
            <person name="Hlavina W."/>
            <person name="Kapustin Y."/>
            <person name="Kiryutin B."/>
            <person name="Kitts P."/>
            <person name="Maglott D."/>
            <person name="Pruitt K."/>
            <person name="Sapojnikov V."/>
            <person name="Souvorov A."/>
            <person name="Mackey A.J."/>
            <person name="Waterhouse R.M."/>
            <person name="Wyder S."/>
            <person name="Zdobnov E.M."/>
            <person name="Zdobnov E.M."/>
            <person name="Wyder S."/>
            <person name="Kriventseva E.V."/>
            <person name="Kadowaki T."/>
            <person name="Bork P."/>
            <person name="Aranda M."/>
            <person name="Bao R."/>
            <person name="Beermann A."/>
            <person name="Berns N."/>
            <person name="Bolognesi R."/>
            <person name="Bonneton F."/>
            <person name="Bopp D."/>
            <person name="Brown S.J."/>
            <person name="Bucher G."/>
            <person name="Butts T."/>
            <person name="Chaumot A."/>
            <person name="Denell R.E."/>
            <person name="Ferrier D.E."/>
            <person name="Friedrich M."/>
            <person name="Gordon C.M."/>
            <person name="Jindra M."/>
            <person name="Klingler M."/>
            <person name="Lan Q."/>
            <person name="Lattorff H.M."/>
            <person name="Laudet V."/>
            <person name="von Levetsow C."/>
            <person name="Liu Z."/>
            <person name="Lutz R."/>
            <person name="Lynch J.A."/>
            <person name="da Fonseca R.N."/>
            <person name="Posnien N."/>
            <person name="Reuter R."/>
            <person name="Roth S."/>
            <person name="Savard J."/>
            <person name="Schinko J.B."/>
            <person name="Schmitt C."/>
            <person name="Schoppmeier M."/>
            <person name="Schroder R."/>
            <person name="Shippy T.D."/>
            <person name="Simonnet F."/>
            <person name="Marques-Souza H."/>
            <person name="Tautz D."/>
            <person name="Tomoyasu Y."/>
            <person name="Trauner J."/>
            <person name="Van der Zee M."/>
            <person name="Vervoort M."/>
            <person name="Wittkopp N."/>
            <person name="Wimmer E.A."/>
            <person name="Yang X."/>
            <person name="Jones A.K."/>
            <person name="Sattelle D.B."/>
            <person name="Ebert P.R."/>
            <person name="Nelson D."/>
            <person name="Scott J.G."/>
            <person name="Beeman R.W."/>
            <person name="Muthukrishnan S."/>
            <person name="Kramer K.J."/>
            <person name="Arakane Y."/>
            <person name="Beeman R.W."/>
            <person name="Zhu Q."/>
            <person name="Hogenkamp D."/>
            <person name="Dixit R."/>
            <person name="Oppert B."/>
            <person name="Jiang H."/>
            <person name="Zou Z."/>
            <person name="Marshall J."/>
            <person name="Elpidina E."/>
            <person name="Vinokurov K."/>
            <person name="Oppert C."/>
            <person name="Zou Z."/>
            <person name="Evans J."/>
            <person name="Lu Z."/>
            <person name="Zhao P."/>
            <person name="Sumathipala N."/>
            <person name="Altincicek B."/>
            <person name="Vilcinskas A."/>
            <person name="Williams M."/>
            <person name="Hultmark D."/>
            <person name="Hetru C."/>
            <person name="Jiang H."/>
            <person name="Grimmelikhuijzen C.J."/>
            <person name="Hauser F."/>
            <person name="Cazzamali G."/>
            <person name="Williamson M."/>
            <person name="Park Y."/>
            <person name="Li B."/>
            <person name="Tanaka Y."/>
            <person name="Predel R."/>
            <person name="Neupert S."/>
            <person name="Schachtner J."/>
            <person name="Verleyen P."/>
            <person name="Raible F."/>
            <person name="Bork P."/>
            <person name="Friedrich M."/>
            <person name="Walden K.K."/>
            <person name="Robertson H.M."/>
            <person name="Angeli S."/>
            <person name="Foret S."/>
            <person name="Bucher G."/>
            <person name="Schuetz S."/>
            <person name="Maleszka R."/>
            <person name="Wimmer E.A."/>
            <person name="Beeman R.W."/>
            <person name="Lorenzen M."/>
            <person name="Tomoyasu Y."/>
            <person name="Miller S.C."/>
            <person name="Grossmann D."/>
            <person name="Bucher G."/>
        </authorList>
    </citation>
    <scope>NUCLEOTIDE SEQUENCE [LARGE SCALE GENOMIC DNA]</scope>
    <source>
        <strain evidence="1 2">Georgia GA2</strain>
    </source>
</reference>
<reference evidence="1 2" key="2">
    <citation type="journal article" date="2010" name="Nucleic Acids Res.">
        <title>BeetleBase in 2010: revisions to provide comprehensive genomic information for Tribolium castaneum.</title>
        <authorList>
            <person name="Kim H.S."/>
            <person name="Murphy T."/>
            <person name="Xia J."/>
            <person name="Caragea D."/>
            <person name="Park Y."/>
            <person name="Beeman R.W."/>
            <person name="Lorenzen M.D."/>
            <person name="Butcher S."/>
            <person name="Manak J.R."/>
            <person name="Brown S.J."/>
        </authorList>
    </citation>
    <scope>GENOME REANNOTATION</scope>
    <source>
        <strain evidence="1 2">Georgia GA2</strain>
    </source>
</reference>
<dbReference type="InParanoid" id="D6W7H0"/>
<protein>
    <submittedName>
        <fullName evidence="1">Uncharacterized protein</fullName>
    </submittedName>
</protein>
<dbReference type="AlphaFoldDB" id="D6W7H0"/>
<evidence type="ECO:0000313" key="2">
    <source>
        <dbReference type="Proteomes" id="UP000007266"/>
    </source>
</evidence>
<name>D6W7H0_TRICA</name>
<dbReference type="KEGG" id="tca:107397931"/>
<proteinExistence type="predicted"/>
<dbReference type="Proteomes" id="UP000007266">
    <property type="component" value="Linkage group 1"/>
</dbReference>
<gene>
    <name evidence="1" type="primary">AUGUSTUS-3.0.2_10826</name>
    <name evidence="1" type="ORF">TcasGA2_TC010826</name>
</gene>